<keyword evidence="2" id="KW-1185">Reference proteome</keyword>
<dbReference type="Gene3D" id="2.40.160.10">
    <property type="entry name" value="Porin"/>
    <property type="match status" value="1"/>
</dbReference>
<comment type="caution">
    <text evidence="1">The sequence shown here is derived from an EMBL/GenBank/DDBJ whole genome shotgun (WGS) entry which is preliminary data.</text>
</comment>
<dbReference type="SUPFAM" id="SSF56935">
    <property type="entry name" value="Porins"/>
    <property type="match status" value="1"/>
</dbReference>
<dbReference type="InterPro" id="IPR023614">
    <property type="entry name" value="Porin_dom_sf"/>
</dbReference>
<name>A0ABR5T5J2_9BURK</name>
<protein>
    <submittedName>
        <fullName evidence="1">Uncharacterized protein</fullName>
    </submittedName>
</protein>
<dbReference type="EMBL" id="LNJQ01000004">
    <property type="protein sequence ID" value="KWZ38498.1"/>
    <property type="molecule type" value="Genomic_DNA"/>
</dbReference>
<organism evidence="1 2">
    <name type="scientific">Burkholderia savannae</name>
    <dbReference type="NCBI Taxonomy" id="1637837"/>
    <lineage>
        <taxon>Bacteria</taxon>
        <taxon>Pseudomonadati</taxon>
        <taxon>Pseudomonadota</taxon>
        <taxon>Betaproteobacteria</taxon>
        <taxon>Burkholderiales</taxon>
        <taxon>Burkholderiaceae</taxon>
        <taxon>Burkholderia</taxon>
        <taxon>pseudomallei group</taxon>
    </lineage>
</organism>
<dbReference type="Proteomes" id="UP000070255">
    <property type="component" value="Unassembled WGS sequence"/>
</dbReference>
<gene>
    <name evidence="1" type="ORF">WS72_27075</name>
</gene>
<evidence type="ECO:0000313" key="2">
    <source>
        <dbReference type="Proteomes" id="UP000070255"/>
    </source>
</evidence>
<accession>A0ABR5T5J2</accession>
<proteinExistence type="predicted"/>
<reference evidence="1 2" key="1">
    <citation type="submission" date="2015-11" db="EMBL/GenBank/DDBJ databases">
        <authorList>
            <person name="Sahl J."/>
            <person name="Wagner D."/>
            <person name="Keim P."/>
        </authorList>
    </citation>
    <scope>NUCLEOTIDE SEQUENCE [LARGE SCALE GENOMIC DNA]</scope>
    <source>
        <strain evidence="1 2">BDU18</strain>
    </source>
</reference>
<sequence length="114" mass="12373">MRTDPFFVGAAYRAAPLRALDGEGYRIVDARHDPRATLAMPRATCSLSKRTAVYARTAHLWNGAHARYSVSGGGGGGTKHAPGIGRLGAMAGIRQLFRARAIRLSSEFFAWSRR</sequence>
<evidence type="ECO:0000313" key="1">
    <source>
        <dbReference type="EMBL" id="KWZ38498.1"/>
    </source>
</evidence>